<feature type="non-terminal residue" evidence="1">
    <location>
        <position position="1"/>
    </location>
</feature>
<dbReference type="Proteomes" id="UP000626109">
    <property type="component" value="Unassembled WGS sequence"/>
</dbReference>
<dbReference type="EMBL" id="CAJNNW010017723">
    <property type="protein sequence ID" value="CAE8661501.1"/>
    <property type="molecule type" value="Genomic_DNA"/>
</dbReference>
<dbReference type="AlphaFoldDB" id="A0A813J1K9"/>
<protein>
    <submittedName>
        <fullName evidence="1">Uncharacterized protein</fullName>
    </submittedName>
</protein>
<name>A0A813J1K9_POLGL</name>
<comment type="caution">
    <text evidence="1">The sequence shown here is derived from an EMBL/GenBank/DDBJ whole genome shotgun (WGS) entry which is preliminary data.</text>
</comment>
<proteinExistence type="predicted"/>
<evidence type="ECO:0000313" key="1">
    <source>
        <dbReference type="EMBL" id="CAE8661501.1"/>
    </source>
</evidence>
<gene>
    <name evidence="1" type="ORF">PGLA2088_LOCUS14537</name>
</gene>
<organism evidence="1 2">
    <name type="scientific">Polarella glacialis</name>
    <name type="common">Dinoflagellate</name>
    <dbReference type="NCBI Taxonomy" id="89957"/>
    <lineage>
        <taxon>Eukaryota</taxon>
        <taxon>Sar</taxon>
        <taxon>Alveolata</taxon>
        <taxon>Dinophyceae</taxon>
        <taxon>Suessiales</taxon>
        <taxon>Suessiaceae</taxon>
        <taxon>Polarella</taxon>
    </lineage>
</organism>
<feature type="non-terminal residue" evidence="1">
    <location>
        <position position="78"/>
    </location>
</feature>
<sequence length="78" mass="8328">KTTLLAIAIAAASAGGHCFVDLDEVQHPLDRGVDFVLSPVWRLVEPVACLASYLLLSPARLHLRLEAGLTADHGRVSL</sequence>
<reference evidence="1" key="1">
    <citation type="submission" date="2021-02" db="EMBL/GenBank/DDBJ databases">
        <authorList>
            <person name="Dougan E. K."/>
            <person name="Rhodes N."/>
            <person name="Thang M."/>
            <person name="Chan C."/>
        </authorList>
    </citation>
    <scope>NUCLEOTIDE SEQUENCE</scope>
</reference>
<accession>A0A813J1K9</accession>
<evidence type="ECO:0000313" key="2">
    <source>
        <dbReference type="Proteomes" id="UP000626109"/>
    </source>
</evidence>